<dbReference type="Proteomes" id="UP000332933">
    <property type="component" value="Unassembled WGS sequence"/>
</dbReference>
<evidence type="ECO:0000256" key="9">
    <source>
        <dbReference type="SAM" id="MobiDB-lite"/>
    </source>
</evidence>
<evidence type="ECO:0000256" key="6">
    <source>
        <dbReference type="ARBA" id="ARBA00023136"/>
    </source>
</evidence>
<organism evidence="12 13">
    <name type="scientific">Aphanomyces stellatus</name>
    <dbReference type="NCBI Taxonomy" id="120398"/>
    <lineage>
        <taxon>Eukaryota</taxon>
        <taxon>Sar</taxon>
        <taxon>Stramenopiles</taxon>
        <taxon>Oomycota</taxon>
        <taxon>Saprolegniomycetes</taxon>
        <taxon>Saprolegniales</taxon>
        <taxon>Verrucalvaceae</taxon>
        <taxon>Aphanomyces</taxon>
    </lineage>
</organism>
<dbReference type="EMBL" id="VJMH01006972">
    <property type="protein sequence ID" value="KAF0686830.1"/>
    <property type="molecule type" value="Genomic_DNA"/>
</dbReference>
<evidence type="ECO:0000256" key="2">
    <source>
        <dbReference type="ARBA" id="ARBA00022448"/>
    </source>
</evidence>
<dbReference type="InterPro" id="IPR018490">
    <property type="entry name" value="cNMP-bd_dom_sf"/>
</dbReference>
<dbReference type="EMBL" id="CAADRA010006998">
    <property type="protein sequence ID" value="VFT98061.1"/>
    <property type="molecule type" value="Genomic_DNA"/>
</dbReference>
<feature type="compositionally biased region" description="Basic and acidic residues" evidence="9">
    <location>
        <begin position="225"/>
        <end position="234"/>
    </location>
</feature>
<keyword evidence="13" id="KW-1185">Reference proteome</keyword>
<dbReference type="GO" id="GO:0005221">
    <property type="term" value="F:intracellularly cyclic nucleotide-activated monoatomic cation channel activity"/>
    <property type="evidence" value="ECO:0007669"/>
    <property type="project" value="InterPro"/>
</dbReference>
<dbReference type="PANTHER" id="PTHR45638">
    <property type="entry name" value="CYCLIC NUCLEOTIDE-GATED CATION CHANNEL SUBUNIT A"/>
    <property type="match status" value="1"/>
</dbReference>
<name>A0A485LHC1_9STRA</name>
<dbReference type="InterPro" id="IPR050866">
    <property type="entry name" value="CNG_cation_channel"/>
</dbReference>
<dbReference type="InterPro" id="IPR018488">
    <property type="entry name" value="cNMP-bd_CS"/>
</dbReference>
<keyword evidence="8" id="KW-0407">Ion channel</keyword>
<evidence type="ECO:0000256" key="3">
    <source>
        <dbReference type="ARBA" id="ARBA00022692"/>
    </source>
</evidence>
<evidence type="ECO:0000256" key="1">
    <source>
        <dbReference type="ARBA" id="ARBA00004141"/>
    </source>
</evidence>
<dbReference type="CDD" id="cd00038">
    <property type="entry name" value="CAP_ED"/>
    <property type="match status" value="1"/>
</dbReference>
<dbReference type="AlphaFoldDB" id="A0A485LHC1"/>
<evidence type="ECO:0000259" key="10">
    <source>
        <dbReference type="PROSITE" id="PS50042"/>
    </source>
</evidence>
<feature type="compositionally biased region" description="Basic residues" evidence="9">
    <location>
        <begin position="148"/>
        <end position="157"/>
    </location>
</feature>
<dbReference type="GO" id="GO:0016020">
    <property type="term" value="C:membrane"/>
    <property type="evidence" value="ECO:0007669"/>
    <property type="project" value="UniProtKB-SubCell"/>
</dbReference>
<evidence type="ECO:0000313" key="13">
    <source>
        <dbReference type="Proteomes" id="UP000332933"/>
    </source>
</evidence>
<evidence type="ECO:0000256" key="4">
    <source>
        <dbReference type="ARBA" id="ARBA00022989"/>
    </source>
</evidence>
<comment type="subcellular location">
    <subcellularLocation>
        <location evidence="1">Membrane</location>
        <topology evidence="1">Multi-pass membrane protein</topology>
    </subcellularLocation>
</comment>
<keyword evidence="4" id="KW-1133">Transmembrane helix</keyword>
<accession>A0A485LHC1</accession>
<dbReference type="InterPro" id="IPR000595">
    <property type="entry name" value="cNMP-bd_dom"/>
</dbReference>
<dbReference type="Gene3D" id="2.60.120.10">
    <property type="entry name" value="Jelly Rolls"/>
    <property type="match status" value="1"/>
</dbReference>
<sequence length="257" mass="28442">MEFQDSAQGQDRAPHLDTLFSDLPSKLLLQLSLVLHRTFLQNVPLFCALPQEALLGLIQRMDLVVVSIGDVVIRAGEVGQAFYMIQAGKVQVYLDDPHLGHVPLKQTPLGRRLFRRSEFDLPGCRIGVGRRRNQLHVPRDLHGNIRLGHGRKRRVQGRARGGARGAARDLRDVARGSMHPPSSLDVMVDKTASQPRASREQQPPRAPEIDPPNPHAAPLSSQDTSTHRHTDARRAVLGLHAETTLEPSGDGKFVARE</sequence>
<dbReference type="OrthoDB" id="421226at2759"/>
<dbReference type="PANTHER" id="PTHR45638:SF11">
    <property type="entry name" value="CYCLIC NUCLEOTIDE-GATED CATION CHANNEL SUBUNIT A"/>
    <property type="match status" value="1"/>
</dbReference>
<protein>
    <submittedName>
        <fullName evidence="12">Aste57867_21390 protein</fullName>
    </submittedName>
</protein>
<feature type="domain" description="Cyclic nucleotide-binding" evidence="10">
    <location>
        <begin position="45"/>
        <end position="96"/>
    </location>
</feature>
<dbReference type="PROSITE" id="PS50042">
    <property type="entry name" value="CNMP_BINDING_3"/>
    <property type="match status" value="1"/>
</dbReference>
<evidence type="ECO:0000256" key="7">
    <source>
        <dbReference type="ARBA" id="ARBA00023286"/>
    </source>
</evidence>
<keyword evidence="5" id="KW-0406">Ion transport</keyword>
<evidence type="ECO:0000256" key="8">
    <source>
        <dbReference type="ARBA" id="ARBA00023303"/>
    </source>
</evidence>
<dbReference type="GO" id="GO:0044877">
    <property type="term" value="F:protein-containing complex binding"/>
    <property type="evidence" value="ECO:0007669"/>
    <property type="project" value="TreeGrafter"/>
</dbReference>
<keyword evidence="6" id="KW-0472">Membrane</keyword>
<keyword evidence="2" id="KW-0813">Transport</keyword>
<dbReference type="SUPFAM" id="SSF51206">
    <property type="entry name" value="cAMP-binding domain-like"/>
    <property type="match status" value="1"/>
</dbReference>
<dbReference type="InterPro" id="IPR014710">
    <property type="entry name" value="RmlC-like_jellyroll"/>
</dbReference>
<evidence type="ECO:0000313" key="12">
    <source>
        <dbReference type="EMBL" id="VFT98061.1"/>
    </source>
</evidence>
<keyword evidence="3" id="KW-0812">Transmembrane</keyword>
<reference evidence="12 13" key="1">
    <citation type="submission" date="2019-03" db="EMBL/GenBank/DDBJ databases">
        <authorList>
            <person name="Gaulin E."/>
            <person name="Dumas B."/>
        </authorList>
    </citation>
    <scope>NUCLEOTIDE SEQUENCE [LARGE SCALE GENOMIC DNA]</scope>
    <source>
        <strain evidence="12">CBS 568.67</strain>
    </source>
</reference>
<gene>
    <name evidence="12" type="primary">Aste57867_21390</name>
    <name evidence="11" type="ORF">As57867_021321</name>
    <name evidence="12" type="ORF">ASTE57867_21390</name>
</gene>
<reference evidence="11" key="2">
    <citation type="submission" date="2019-06" db="EMBL/GenBank/DDBJ databases">
        <title>Genomics analysis of Aphanomyces spp. identifies a new class of oomycete effector associated with host adaptation.</title>
        <authorList>
            <person name="Gaulin E."/>
        </authorList>
    </citation>
    <scope>NUCLEOTIDE SEQUENCE</scope>
    <source>
        <strain evidence="11">CBS 578.67</strain>
    </source>
</reference>
<feature type="compositionally biased region" description="Pro residues" evidence="9">
    <location>
        <begin position="204"/>
        <end position="215"/>
    </location>
</feature>
<evidence type="ECO:0000256" key="5">
    <source>
        <dbReference type="ARBA" id="ARBA00023065"/>
    </source>
</evidence>
<feature type="region of interest" description="Disordered" evidence="9">
    <location>
        <begin position="144"/>
        <end position="257"/>
    </location>
</feature>
<keyword evidence="7" id="KW-1071">Ligand-gated ion channel</keyword>
<evidence type="ECO:0000313" key="11">
    <source>
        <dbReference type="EMBL" id="KAF0686830.1"/>
    </source>
</evidence>
<dbReference type="PROSITE" id="PS00888">
    <property type="entry name" value="CNMP_BINDING_1"/>
    <property type="match status" value="1"/>
</dbReference>
<proteinExistence type="predicted"/>